<dbReference type="Proteomes" id="UP001322392">
    <property type="component" value="Chromosome"/>
</dbReference>
<dbReference type="PANTHER" id="PTHR30273">
    <property type="entry name" value="PERIPLASMIC SIGNAL SENSOR AND SIGMA FACTOR ACTIVATOR FECR-RELATED"/>
    <property type="match status" value="1"/>
</dbReference>
<feature type="domain" description="FecR N-terminal" evidence="2">
    <location>
        <begin position="16"/>
        <end position="56"/>
    </location>
</feature>
<feature type="domain" description="FecR protein" evidence="1">
    <location>
        <begin position="114"/>
        <end position="206"/>
    </location>
</feature>
<organism evidence="3 4">
    <name type="scientific">Pseudomonas canadensis</name>
    <dbReference type="NCBI Taxonomy" id="915099"/>
    <lineage>
        <taxon>Bacteria</taxon>
        <taxon>Pseudomonadati</taxon>
        <taxon>Pseudomonadota</taxon>
        <taxon>Gammaproteobacteria</taxon>
        <taxon>Pseudomonadales</taxon>
        <taxon>Pseudomonadaceae</taxon>
        <taxon>Pseudomonas</taxon>
    </lineage>
</organism>
<gene>
    <name evidence="3" type="ORF">SPL95_11290</name>
</gene>
<proteinExistence type="predicted"/>
<reference evidence="3 4" key="1">
    <citation type="submission" date="2023-12" db="EMBL/GenBank/DDBJ databases">
        <title>First complete genome sequence of Pseudomonas canadensis strain Pcan-CK-23 isolated from homogenized tissues of Zophobas morio larvae.</title>
        <authorList>
            <person name="Kundlacz C."/>
            <person name="Aldeia C."/>
            <person name="Eddoubaji Y."/>
            <person name="Campos-Madueno E.I."/>
            <person name="Endimiani A."/>
        </authorList>
    </citation>
    <scope>NUCLEOTIDE SEQUENCE [LARGE SCALE GENOMIC DNA]</scope>
    <source>
        <strain evidence="3 4">Pcan-CK-23</strain>
    </source>
</reference>
<dbReference type="InterPro" id="IPR006860">
    <property type="entry name" value="FecR"/>
</dbReference>
<protein>
    <submittedName>
        <fullName evidence="3">FecR family protein</fullName>
    </submittedName>
</protein>
<dbReference type="InterPro" id="IPR012373">
    <property type="entry name" value="Ferrdict_sens_TM"/>
</dbReference>
<dbReference type="Gene3D" id="2.60.120.1440">
    <property type="match status" value="1"/>
</dbReference>
<dbReference type="Pfam" id="PF16220">
    <property type="entry name" value="DUF4880"/>
    <property type="match status" value="1"/>
</dbReference>
<dbReference type="PANTHER" id="PTHR30273:SF2">
    <property type="entry name" value="PROTEIN FECR"/>
    <property type="match status" value="1"/>
</dbReference>
<accession>A0ABZ1ABV3</accession>
<dbReference type="InterPro" id="IPR032623">
    <property type="entry name" value="FecR_N"/>
</dbReference>
<evidence type="ECO:0000259" key="2">
    <source>
        <dbReference type="Pfam" id="PF16220"/>
    </source>
</evidence>
<sequence length="322" mass="36093">MLSLRKQPPLAPEVLEEAAEWLMRLSEGGLSNHERAEWERWKASSPERDRAWARAQLLQSKLDGLPPALAMSALDRPSHPERRAALGKLALLLAVMPVGWGSWKLAHTQQWTADYRTRVGERREWVLADGSRITLNTDSAIDVLFDSQQRLVHLREGEILVQTAQDASRPFLVSTGQGRMQALGTRFTVRELNSRTHLAVLEGAVKVMLADNRQVAPLVVNAGQRMDFSAQTFGSLTPTDRNVGAWTQGMLMADKMRLADFVAELTRYRRGFVRYDPTIAELRISGAFPISDTQRTLNMLVQTYPVLVSGHLNGYWVTLSPA</sequence>
<evidence type="ECO:0000313" key="4">
    <source>
        <dbReference type="Proteomes" id="UP001322392"/>
    </source>
</evidence>
<dbReference type="PIRSF" id="PIRSF018266">
    <property type="entry name" value="FecR"/>
    <property type="match status" value="1"/>
</dbReference>
<evidence type="ECO:0000259" key="1">
    <source>
        <dbReference type="Pfam" id="PF04773"/>
    </source>
</evidence>
<name>A0ABZ1ABV3_9PSED</name>
<evidence type="ECO:0000313" key="3">
    <source>
        <dbReference type="EMBL" id="WRI26872.1"/>
    </source>
</evidence>
<dbReference type="RefSeq" id="WP_323990096.1">
    <property type="nucleotide sequence ID" value="NZ_CP139639.1"/>
</dbReference>
<keyword evidence="4" id="KW-1185">Reference proteome</keyword>
<dbReference type="Pfam" id="PF04773">
    <property type="entry name" value="FecR"/>
    <property type="match status" value="1"/>
</dbReference>
<dbReference type="EMBL" id="CP139639">
    <property type="protein sequence ID" value="WRI26872.1"/>
    <property type="molecule type" value="Genomic_DNA"/>
</dbReference>